<dbReference type="InterPro" id="IPR000772">
    <property type="entry name" value="Ricin_B_lectin"/>
</dbReference>
<dbReference type="PROSITE" id="PS50231">
    <property type="entry name" value="RICIN_B_LECTIN"/>
    <property type="match status" value="1"/>
</dbReference>
<dbReference type="EMBL" id="JBIAWJ010000006">
    <property type="protein sequence ID" value="MFF4522881.1"/>
    <property type="molecule type" value="Genomic_DNA"/>
</dbReference>
<organism evidence="3 4">
    <name type="scientific">Streptomyces bluensis</name>
    <dbReference type="NCBI Taxonomy" id="33897"/>
    <lineage>
        <taxon>Bacteria</taxon>
        <taxon>Bacillati</taxon>
        <taxon>Actinomycetota</taxon>
        <taxon>Actinomycetes</taxon>
        <taxon>Kitasatosporales</taxon>
        <taxon>Streptomycetaceae</taxon>
        <taxon>Streptomyces</taxon>
    </lineage>
</organism>
<keyword evidence="4" id="KW-1185">Reference proteome</keyword>
<dbReference type="Gene3D" id="2.80.10.50">
    <property type="match status" value="1"/>
</dbReference>
<dbReference type="SUPFAM" id="SSF50370">
    <property type="entry name" value="Ricin B-like lectins"/>
    <property type="match status" value="1"/>
</dbReference>
<comment type="caution">
    <text evidence="3">The sequence shown here is derived from an EMBL/GenBank/DDBJ whole genome shotgun (WGS) entry which is preliminary data.</text>
</comment>
<dbReference type="SMART" id="SM00458">
    <property type="entry name" value="RICIN"/>
    <property type="match status" value="1"/>
</dbReference>
<protein>
    <submittedName>
        <fullName evidence="3">Ricin-type beta-trefoil lectin domain protein</fullName>
    </submittedName>
</protein>
<gene>
    <name evidence="3" type="ORF">ACFY1D_15860</name>
</gene>
<feature type="compositionally biased region" description="Low complexity" evidence="1">
    <location>
        <begin position="591"/>
        <end position="606"/>
    </location>
</feature>
<reference evidence="3 4" key="1">
    <citation type="submission" date="2024-10" db="EMBL/GenBank/DDBJ databases">
        <title>The Natural Products Discovery Center: Release of the First 8490 Sequenced Strains for Exploring Actinobacteria Biosynthetic Diversity.</title>
        <authorList>
            <person name="Kalkreuter E."/>
            <person name="Kautsar S.A."/>
            <person name="Yang D."/>
            <person name="Bader C.D."/>
            <person name="Teijaro C.N."/>
            <person name="Fluegel L."/>
            <person name="Davis C.M."/>
            <person name="Simpson J.R."/>
            <person name="Lauterbach L."/>
            <person name="Steele A.D."/>
            <person name="Gui C."/>
            <person name="Meng S."/>
            <person name="Li G."/>
            <person name="Viehrig K."/>
            <person name="Ye F."/>
            <person name="Su P."/>
            <person name="Kiefer A.F."/>
            <person name="Nichols A."/>
            <person name="Cepeda A.J."/>
            <person name="Yan W."/>
            <person name="Fan B."/>
            <person name="Jiang Y."/>
            <person name="Adhikari A."/>
            <person name="Zheng C.-J."/>
            <person name="Schuster L."/>
            <person name="Cowan T.M."/>
            <person name="Smanski M.J."/>
            <person name="Chevrette M.G."/>
            <person name="De Carvalho L.P.S."/>
            <person name="Shen B."/>
        </authorList>
    </citation>
    <scope>NUCLEOTIDE SEQUENCE [LARGE SCALE GENOMIC DNA]</scope>
    <source>
        <strain evidence="3 4">NPDC001390</strain>
    </source>
</reference>
<evidence type="ECO:0000313" key="4">
    <source>
        <dbReference type="Proteomes" id="UP001602058"/>
    </source>
</evidence>
<feature type="compositionally biased region" description="Pro residues" evidence="1">
    <location>
        <begin position="576"/>
        <end position="590"/>
    </location>
</feature>
<feature type="region of interest" description="Disordered" evidence="1">
    <location>
        <begin position="561"/>
        <end position="611"/>
    </location>
</feature>
<dbReference type="Pfam" id="PF00652">
    <property type="entry name" value="Ricin_B_lectin"/>
    <property type="match status" value="1"/>
</dbReference>
<dbReference type="InterPro" id="IPR035992">
    <property type="entry name" value="Ricin_B-like_lectins"/>
</dbReference>
<dbReference type="RefSeq" id="WP_387886891.1">
    <property type="nucleotide sequence ID" value="NZ_JBIAWJ010000006.1"/>
</dbReference>
<feature type="domain" description="Ricin B lectin" evidence="2">
    <location>
        <begin position="423"/>
        <end position="552"/>
    </location>
</feature>
<sequence length="647" mass="66855">MDEELAAELKRCVGGRSAHQPVGELMARHRAAVFSYATQCTSGPQHAETLTAAAFTRVFGESLRRSGPTAAWRPHLLVTVRRIAEEWATGSRRTMLHPGLGSDPEATGRAAARLLPARLLPADDRKLVFRAFHGLPERARCILWHTEVEAEDLAVPAALLGITPEDAAVKAKRARALLRDACIRAHHETAPGEECRRFSRLLDVSLRRGDLGLDPDLRQHVAGCQHCRYGAEQLDHGGDRPAVLLAEAVLGWGARAYLGSRPGRARETARAAGDVDSWVAEDGVMASGGAPDGPAGPAGAAGHVPHPPAGPVGLGDGCPPAVRTGRPAPSTGPRHAVRTGSLGVVRSLMADVVRGGGPQRLTRRQQVALTVLVVTGCVLASLTLTSAGGSEPVSRPPSGVATSTARTPGTQPSGIGAGVLVSGPLDGRLRNADNGLCAGVHGMKAAAGAQVVLTLCTSSVRQQWSYGTGGLLRSLADTELCLDSRPGPSARLGSCGDPALQGHVRYDLTLDGGLLPRGGLGLTLTPSSAEEGAGLVLKEFTDGNASQQWVIDNSVDSLQVESVSRVTDGSTAAPKPASPASPPTPSPTPESRPSGASPAPGPTHSTPYPPYPTSNPCRPYYCWPYGYGSYGSGSGYGQGSGGWGGGG</sequence>
<dbReference type="Proteomes" id="UP001602058">
    <property type="component" value="Unassembled WGS sequence"/>
</dbReference>
<feature type="compositionally biased region" description="Polar residues" evidence="1">
    <location>
        <begin position="400"/>
        <end position="413"/>
    </location>
</feature>
<evidence type="ECO:0000313" key="3">
    <source>
        <dbReference type="EMBL" id="MFF4522881.1"/>
    </source>
</evidence>
<feature type="region of interest" description="Disordered" evidence="1">
    <location>
        <begin position="386"/>
        <end position="415"/>
    </location>
</feature>
<evidence type="ECO:0000259" key="2">
    <source>
        <dbReference type="SMART" id="SM00458"/>
    </source>
</evidence>
<accession>A0ABW6UHH2</accession>
<evidence type="ECO:0000256" key="1">
    <source>
        <dbReference type="SAM" id="MobiDB-lite"/>
    </source>
</evidence>
<proteinExistence type="predicted"/>
<name>A0ABW6UHH2_9ACTN</name>